<evidence type="ECO:0000256" key="1">
    <source>
        <dbReference type="ARBA" id="ARBA00022741"/>
    </source>
</evidence>
<dbReference type="NCBIfam" id="TIGR00231">
    <property type="entry name" value="small_GTP"/>
    <property type="match status" value="1"/>
</dbReference>
<sequence length="418" mass="45540">MSLNATPRGERTHIAVFGRTNVGKSSVVNALTGQETAVVSPVRGTTTDPVYKAMELLPLGPVVLIDTAGLDDEGMLGELRKQKTRELIHRADLALLVIDALAGADDFYRELLGELRQRNIPVVGVLNKVDTLLDAGAEAAALAEAKAQLGLECVAFSSFDGRGVPELKRAIVAALPHEEERFRLVGDLVAPGDLVVLVVPIDKAAPKGRLILPQQQTIRDLLESDAIAVVTKEHELRATLERLGTKPRLVVTDSQVFLKVAADTPRDVPLTSFSILFARHKGDLNELVRGARAIDRLKDGDRVLIAEACTHHQQSDDIGTVKIPRWLRQSTGKQLQIEHVSGYSYPPDLARYALIVHCGACMLNRRAMLHRLGEAQAAGVPIVNYGVLIAYLHGVFPRAIELFPSAVMAWEEADREPH</sequence>
<accession>A0ABW3SEE8</accession>
<feature type="domain" description="Hydrogen maturase F dimerization" evidence="4">
    <location>
        <begin position="184"/>
        <end position="282"/>
    </location>
</feature>
<dbReference type="PANTHER" id="PTHR42714">
    <property type="entry name" value="TRNA MODIFICATION GTPASE GTPBP3"/>
    <property type="match status" value="1"/>
</dbReference>
<name>A0ABW3SEE8_9BACL</name>
<feature type="domain" description="Hydrogen maturase F tetramerization" evidence="5">
    <location>
        <begin position="286"/>
        <end position="401"/>
    </location>
</feature>
<dbReference type="InterPro" id="IPR027417">
    <property type="entry name" value="P-loop_NTPase"/>
</dbReference>
<dbReference type="PANTHER" id="PTHR42714:SF6">
    <property type="entry name" value="TRANSLATION INITIATION FACTOR IF-2"/>
    <property type="match status" value="1"/>
</dbReference>
<dbReference type="InterPro" id="IPR006073">
    <property type="entry name" value="GTP-bd"/>
</dbReference>
<dbReference type="EMBL" id="JBHTKZ010000038">
    <property type="protein sequence ID" value="MFD1183144.1"/>
    <property type="molecule type" value="Genomic_DNA"/>
</dbReference>
<evidence type="ECO:0000256" key="2">
    <source>
        <dbReference type="ARBA" id="ARBA00023134"/>
    </source>
</evidence>
<evidence type="ECO:0000259" key="4">
    <source>
        <dbReference type="Pfam" id="PF18128"/>
    </source>
</evidence>
<dbReference type="Proteomes" id="UP001597211">
    <property type="component" value="Unassembled WGS sequence"/>
</dbReference>
<proteinExistence type="predicted"/>
<evidence type="ECO:0000313" key="6">
    <source>
        <dbReference type="EMBL" id="MFD1183144.1"/>
    </source>
</evidence>
<dbReference type="SUPFAM" id="SSF52540">
    <property type="entry name" value="P-loop containing nucleoside triphosphate hydrolases"/>
    <property type="match status" value="1"/>
</dbReference>
<dbReference type="Pfam" id="PF18133">
    <property type="entry name" value="HydF_tetramer"/>
    <property type="match status" value="1"/>
</dbReference>
<keyword evidence="1" id="KW-0547">Nucleotide-binding</keyword>
<keyword evidence="2" id="KW-0342">GTP-binding</keyword>
<evidence type="ECO:0000259" key="5">
    <source>
        <dbReference type="Pfam" id="PF18133"/>
    </source>
</evidence>
<keyword evidence="7" id="KW-1185">Reference proteome</keyword>
<feature type="domain" description="G" evidence="3">
    <location>
        <begin position="13"/>
        <end position="128"/>
    </location>
</feature>
<dbReference type="Gene3D" id="3.40.50.300">
    <property type="entry name" value="P-loop containing nucleotide triphosphate hydrolases"/>
    <property type="match status" value="1"/>
</dbReference>
<organism evidence="6 7">
    <name type="scientific">Paenibacillus timonensis</name>
    <dbReference type="NCBI Taxonomy" id="225915"/>
    <lineage>
        <taxon>Bacteria</taxon>
        <taxon>Bacillati</taxon>
        <taxon>Bacillota</taxon>
        <taxon>Bacilli</taxon>
        <taxon>Bacillales</taxon>
        <taxon>Paenibacillaceae</taxon>
        <taxon>Paenibacillus</taxon>
    </lineage>
</organism>
<protein>
    <submittedName>
        <fullName evidence="6">[FeFe] hydrogenase H-cluster maturation GTPase HydF</fullName>
    </submittedName>
</protein>
<gene>
    <name evidence="6" type="primary">hydF</name>
    <name evidence="6" type="ORF">ACFQ2Z_17535</name>
</gene>
<dbReference type="CDD" id="cd00880">
    <property type="entry name" value="Era_like"/>
    <property type="match status" value="1"/>
</dbReference>
<reference evidence="7" key="1">
    <citation type="journal article" date="2019" name="Int. J. Syst. Evol. Microbiol.">
        <title>The Global Catalogue of Microorganisms (GCM) 10K type strain sequencing project: providing services to taxonomists for standard genome sequencing and annotation.</title>
        <authorList>
            <consortium name="The Broad Institute Genomics Platform"/>
            <consortium name="The Broad Institute Genome Sequencing Center for Infectious Disease"/>
            <person name="Wu L."/>
            <person name="Ma J."/>
        </authorList>
    </citation>
    <scope>NUCLEOTIDE SEQUENCE [LARGE SCALE GENOMIC DNA]</scope>
    <source>
        <strain evidence="7">CCUG 48216</strain>
    </source>
</reference>
<dbReference type="Pfam" id="PF01926">
    <property type="entry name" value="MMR_HSR1"/>
    <property type="match status" value="1"/>
</dbReference>
<dbReference type="InterPro" id="IPR005225">
    <property type="entry name" value="Small_GTP-bd"/>
</dbReference>
<dbReference type="Gene3D" id="3.40.50.11420">
    <property type="match status" value="1"/>
</dbReference>
<comment type="caution">
    <text evidence="6">The sequence shown here is derived from an EMBL/GenBank/DDBJ whole genome shotgun (WGS) entry which is preliminary data.</text>
</comment>
<dbReference type="InterPro" id="IPR040644">
    <property type="entry name" value="HydF_tetramer"/>
</dbReference>
<evidence type="ECO:0000313" key="7">
    <source>
        <dbReference type="Proteomes" id="UP001597211"/>
    </source>
</evidence>
<evidence type="ECO:0000259" key="3">
    <source>
        <dbReference type="Pfam" id="PF01926"/>
    </source>
</evidence>
<dbReference type="InterPro" id="IPR041606">
    <property type="entry name" value="HydF_dimer"/>
</dbReference>
<dbReference type="Pfam" id="PF18128">
    <property type="entry name" value="HydF_dimer"/>
    <property type="match status" value="1"/>
</dbReference>
<dbReference type="Gene3D" id="3.40.50.11410">
    <property type="match status" value="1"/>
</dbReference>
<dbReference type="InterPro" id="IPR023873">
    <property type="entry name" value="FeFe-hyd_GTPase_HydF"/>
</dbReference>
<dbReference type="RefSeq" id="WP_240270279.1">
    <property type="nucleotide sequence ID" value="NZ_JAKSXN010000042.1"/>
</dbReference>
<dbReference type="NCBIfam" id="TIGR03918">
    <property type="entry name" value="GTP_HydF"/>
    <property type="match status" value="1"/>
</dbReference>